<name>A0ABU8ASN6_9ACTN</name>
<evidence type="ECO:0000313" key="2">
    <source>
        <dbReference type="Proteomes" id="UP001310290"/>
    </source>
</evidence>
<dbReference type="Proteomes" id="UP001310290">
    <property type="component" value="Unassembled WGS sequence"/>
</dbReference>
<protein>
    <submittedName>
        <fullName evidence="1">Uncharacterized protein</fullName>
    </submittedName>
</protein>
<keyword evidence="2" id="KW-1185">Reference proteome</keyword>
<reference evidence="1" key="1">
    <citation type="submission" date="2023-04" db="EMBL/GenBank/DDBJ databases">
        <title>Genomic diversity of scab-causing Streptomyces spp. in the province of Quebec, Canada.</title>
        <authorList>
            <person name="Biessy A."/>
            <person name="Cadieux M."/>
            <person name="Ciotola M."/>
            <person name="Filion M."/>
        </authorList>
    </citation>
    <scope>NUCLEOTIDE SEQUENCE</scope>
    <source>
        <strain evidence="1">B21-115</strain>
    </source>
</reference>
<dbReference type="RefSeq" id="WP_334659948.1">
    <property type="nucleotide sequence ID" value="NZ_JARULZ010000002.1"/>
</dbReference>
<accession>A0ABU8ASN6</accession>
<organism evidence="1 2">
    <name type="scientific">Streptomyces bottropensis</name>
    <dbReference type="NCBI Taxonomy" id="42235"/>
    <lineage>
        <taxon>Bacteria</taxon>
        <taxon>Bacillati</taxon>
        <taxon>Actinomycetota</taxon>
        <taxon>Actinomycetes</taxon>
        <taxon>Kitasatosporales</taxon>
        <taxon>Streptomycetaceae</taxon>
        <taxon>Streptomyces</taxon>
    </lineage>
</organism>
<evidence type="ECO:0000313" key="1">
    <source>
        <dbReference type="EMBL" id="MEH0636602.1"/>
    </source>
</evidence>
<proteinExistence type="predicted"/>
<gene>
    <name evidence="1" type="ORF">QBA35_25275</name>
</gene>
<comment type="caution">
    <text evidence="1">The sequence shown here is derived from an EMBL/GenBank/DDBJ whole genome shotgun (WGS) entry which is preliminary data.</text>
</comment>
<sequence length="42" mass="4610">MPRLVADRPVPVRPTAARPMPALFGRLTERSASDVSPPERIV</sequence>
<dbReference type="EMBL" id="JARULZ010000002">
    <property type="protein sequence ID" value="MEH0636602.1"/>
    <property type="molecule type" value="Genomic_DNA"/>
</dbReference>